<evidence type="ECO:0000256" key="1">
    <source>
        <dbReference type="SAM" id="MobiDB-lite"/>
    </source>
</evidence>
<feature type="region of interest" description="Disordered" evidence="1">
    <location>
        <begin position="98"/>
        <end position="117"/>
    </location>
</feature>
<comment type="caution">
    <text evidence="2">The sequence shown here is derived from an EMBL/GenBank/DDBJ whole genome shotgun (WGS) entry which is preliminary data.</text>
</comment>
<dbReference type="GeneID" id="75833209"/>
<reference evidence="2" key="2">
    <citation type="submission" date="2022-07" db="EMBL/GenBank/DDBJ databases">
        <authorList>
            <person name="Goncalves M.F.M."/>
            <person name="Hilario S."/>
            <person name="Van De Peer Y."/>
            <person name="Esteves A.C."/>
            <person name="Alves A."/>
        </authorList>
    </citation>
    <scope>NUCLEOTIDE SEQUENCE</scope>
    <source>
        <strain evidence="2">MUM 19.33</strain>
    </source>
</reference>
<dbReference type="EMBL" id="JAGIXG020000004">
    <property type="protein sequence ID" value="KAI6784686.1"/>
    <property type="molecule type" value="Genomic_DNA"/>
</dbReference>
<dbReference type="RefSeq" id="XP_051365542.1">
    <property type="nucleotide sequence ID" value="XM_051503190.1"/>
</dbReference>
<evidence type="ECO:0000313" key="2">
    <source>
        <dbReference type="EMBL" id="KAI6784686.1"/>
    </source>
</evidence>
<evidence type="ECO:0000313" key="3">
    <source>
        <dbReference type="Proteomes" id="UP001055219"/>
    </source>
</evidence>
<dbReference type="Proteomes" id="UP001055219">
    <property type="component" value="Unassembled WGS sequence"/>
</dbReference>
<accession>A0A9Q0BH51</accession>
<organism evidence="2 3">
    <name type="scientific">Emericellopsis cladophorae</name>
    <dbReference type="NCBI Taxonomy" id="2686198"/>
    <lineage>
        <taxon>Eukaryota</taxon>
        <taxon>Fungi</taxon>
        <taxon>Dikarya</taxon>
        <taxon>Ascomycota</taxon>
        <taxon>Pezizomycotina</taxon>
        <taxon>Sordariomycetes</taxon>
        <taxon>Hypocreomycetidae</taxon>
        <taxon>Hypocreales</taxon>
        <taxon>Bionectriaceae</taxon>
        <taxon>Emericellopsis</taxon>
    </lineage>
</organism>
<proteinExistence type="predicted"/>
<dbReference type="AlphaFoldDB" id="A0A9Q0BH51"/>
<sequence>MGARERWSLARAPQVGVAHLEIRPSLTCDVEAWFEIVVRCCDNAVITRPLEVRTAWNWGLNITNSCRRIMVYSVNVSRPSTQKRLSEFETRGIPFTPDTVPRAFPPQTGSGYEEYWK</sequence>
<protein>
    <submittedName>
        <fullName evidence="2">Uncharacterized protein</fullName>
    </submittedName>
</protein>
<gene>
    <name evidence="2" type="ORF">J7T54_006732</name>
</gene>
<name>A0A9Q0BH51_9HYPO</name>
<keyword evidence="3" id="KW-1185">Reference proteome</keyword>
<dbReference type="OrthoDB" id="10051395at2759"/>
<reference evidence="2" key="1">
    <citation type="journal article" date="2021" name="J Fungi (Basel)">
        <title>Genomic and Metabolomic Analyses of the Marine Fungus Emericellopsis cladophorae: Insights into Saltwater Adaptability Mechanisms and Its Biosynthetic Potential.</title>
        <authorList>
            <person name="Goncalves M.F.M."/>
            <person name="Hilario S."/>
            <person name="Van de Peer Y."/>
            <person name="Esteves A.C."/>
            <person name="Alves A."/>
        </authorList>
    </citation>
    <scope>NUCLEOTIDE SEQUENCE</scope>
    <source>
        <strain evidence="2">MUM 19.33</strain>
    </source>
</reference>